<gene>
    <name evidence="2" type="ORF">CAPTEDRAFT_185166</name>
</gene>
<dbReference type="EnsemblMetazoa" id="CapteT185166">
    <property type="protein sequence ID" value="CapteP185166"/>
    <property type="gene ID" value="CapteG185166"/>
</dbReference>
<keyword evidence="4" id="KW-1185">Reference proteome</keyword>
<protein>
    <submittedName>
        <fullName evidence="2 3">Uncharacterized protein</fullName>
    </submittedName>
</protein>
<organism evidence="2">
    <name type="scientific">Capitella teleta</name>
    <name type="common">Polychaete worm</name>
    <dbReference type="NCBI Taxonomy" id="283909"/>
    <lineage>
        <taxon>Eukaryota</taxon>
        <taxon>Metazoa</taxon>
        <taxon>Spiralia</taxon>
        <taxon>Lophotrochozoa</taxon>
        <taxon>Annelida</taxon>
        <taxon>Polychaeta</taxon>
        <taxon>Sedentaria</taxon>
        <taxon>Scolecida</taxon>
        <taxon>Capitellidae</taxon>
        <taxon>Capitella</taxon>
    </lineage>
</organism>
<proteinExistence type="predicted"/>
<feature type="compositionally biased region" description="Polar residues" evidence="1">
    <location>
        <begin position="174"/>
        <end position="189"/>
    </location>
</feature>
<sequence>MEFIANFYDNIVNACMESSNESIPKSSPRRNVAGWSELVQPHKERAVFWHRVWNSIGGNRQGVVYDIMLRTKDNYERISCQSILRRLIRRHSVASEKGAMSTINDIMEAMKCLHQADKMPLFAVPSDKLRQILLAKPSEAATVSLCERLNMLEARMEKHEKLIAENRSRVTAVNTVPEQLPSASASMSARTYPEATIPVATHQPPPRPRDPAERPRKQNRKQWNDDCK</sequence>
<feature type="region of interest" description="Disordered" evidence="1">
    <location>
        <begin position="174"/>
        <end position="228"/>
    </location>
</feature>
<evidence type="ECO:0000313" key="4">
    <source>
        <dbReference type="Proteomes" id="UP000014760"/>
    </source>
</evidence>
<dbReference type="Proteomes" id="UP000014760">
    <property type="component" value="Unassembled WGS sequence"/>
</dbReference>
<evidence type="ECO:0000313" key="3">
    <source>
        <dbReference type="EnsemblMetazoa" id="CapteP185166"/>
    </source>
</evidence>
<dbReference type="EMBL" id="AMQN01024753">
    <property type="status" value="NOT_ANNOTATED_CDS"/>
    <property type="molecule type" value="Genomic_DNA"/>
</dbReference>
<dbReference type="AlphaFoldDB" id="R7UI96"/>
<evidence type="ECO:0000313" key="2">
    <source>
        <dbReference type="EMBL" id="ELU02967.1"/>
    </source>
</evidence>
<reference evidence="4" key="1">
    <citation type="submission" date="2012-12" db="EMBL/GenBank/DDBJ databases">
        <authorList>
            <person name="Hellsten U."/>
            <person name="Grimwood J."/>
            <person name="Chapman J.A."/>
            <person name="Shapiro H."/>
            <person name="Aerts A."/>
            <person name="Otillar R.P."/>
            <person name="Terry A.Y."/>
            <person name="Boore J.L."/>
            <person name="Simakov O."/>
            <person name="Marletaz F."/>
            <person name="Cho S.-J."/>
            <person name="Edsinger-Gonzales E."/>
            <person name="Havlak P."/>
            <person name="Kuo D.-H."/>
            <person name="Larsson T."/>
            <person name="Lv J."/>
            <person name="Arendt D."/>
            <person name="Savage R."/>
            <person name="Osoegawa K."/>
            <person name="de Jong P."/>
            <person name="Lindberg D.R."/>
            <person name="Seaver E.C."/>
            <person name="Weisblat D.A."/>
            <person name="Putnam N.H."/>
            <person name="Grigoriev I.V."/>
            <person name="Rokhsar D.S."/>
        </authorList>
    </citation>
    <scope>NUCLEOTIDE SEQUENCE</scope>
    <source>
        <strain evidence="4">I ESC-2004</strain>
    </source>
</reference>
<evidence type="ECO:0000256" key="1">
    <source>
        <dbReference type="SAM" id="MobiDB-lite"/>
    </source>
</evidence>
<dbReference type="HOGENOM" id="CLU_1215778_0_0_1"/>
<reference evidence="2 4" key="2">
    <citation type="journal article" date="2013" name="Nature">
        <title>Insights into bilaterian evolution from three spiralian genomes.</title>
        <authorList>
            <person name="Simakov O."/>
            <person name="Marletaz F."/>
            <person name="Cho S.J."/>
            <person name="Edsinger-Gonzales E."/>
            <person name="Havlak P."/>
            <person name="Hellsten U."/>
            <person name="Kuo D.H."/>
            <person name="Larsson T."/>
            <person name="Lv J."/>
            <person name="Arendt D."/>
            <person name="Savage R."/>
            <person name="Osoegawa K."/>
            <person name="de Jong P."/>
            <person name="Grimwood J."/>
            <person name="Chapman J.A."/>
            <person name="Shapiro H."/>
            <person name="Aerts A."/>
            <person name="Otillar R.P."/>
            <person name="Terry A.Y."/>
            <person name="Boore J.L."/>
            <person name="Grigoriev I.V."/>
            <person name="Lindberg D.R."/>
            <person name="Seaver E.C."/>
            <person name="Weisblat D.A."/>
            <person name="Putnam N.H."/>
            <person name="Rokhsar D.S."/>
        </authorList>
    </citation>
    <scope>NUCLEOTIDE SEQUENCE</scope>
    <source>
        <strain evidence="2 4">I ESC-2004</strain>
    </source>
</reference>
<name>R7UI96_CAPTE</name>
<feature type="compositionally biased region" description="Basic and acidic residues" evidence="1">
    <location>
        <begin position="207"/>
        <end position="228"/>
    </location>
</feature>
<accession>R7UI96</accession>
<reference evidence="3" key="3">
    <citation type="submission" date="2015-06" db="UniProtKB">
        <authorList>
            <consortium name="EnsemblMetazoa"/>
        </authorList>
    </citation>
    <scope>IDENTIFICATION</scope>
</reference>
<dbReference type="EMBL" id="KB303587">
    <property type="protein sequence ID" value="ELU02967.1"/>
    <property type="molecule type" value="Genomic_DNA"/>
</dbReference>